<reference evidence="1 2" key="1">
    <citation type="journal article" date="2012" name="Genome Biol.">
        <title>Sequencing three crocodilian genomes to illuminate the evolution of archosaurs and amniotes.</title>
        <authorList>
            <person name="St John J.A."/>
            <person name="Braun E.L."/>
            <person name="Isberg S.R."/>
            <person name="Miles L.G."/>
            <person name="Chong A.Y."/>
            <person name="Gongora J."/>
            <person name="Dalzell P."/>
            <person name="Moran C."/>
            <person name="Bed'hom B."/>
            <person name="Abzhanov A."/>
            <person name="Burgess S.C."/>
            <person name="Cooksey A.M."/>
            <person name="Castoe T.A."/>
            <person name="Crawford N.G."/>
            <person name="Densmore L.D."/>
            <person name="Drew J.C."/>
            <person name="Edwards S.V."/>
            <person name="Faircloth B.C."/>
            <person name="Fujita M.K."/>
            <person name="Greenwold M.J."/>
            <person name="Hoffmann F.G."/>
            <person name="Howard J.M."/>
            <person name="Iguchi T."/>
            <person name="Janes D.E."/>
            <person name="Khan S.Y."/>
            <person name="Kohno S."/>
            <person name="de Koning A.J."/>
            <person name="Lance S.L."/>
            <person name="McCarthy F.M."/>
            <person name="McCormack J.E."/>
            <person name="Merchant M.E."/>
            <person name="Peterson D.G."/>
            <person name="Pollock D.D."/>
            <person name="Pourmand N."/>
            <person name="Raney B.J."/>
            <person name="Roessler K.A."/>
            <person name="Sanford J.R."/>
            <person name="Sawyer R.H."/>
            <person name="Schmidt C.J."/>
            <person name="Triplett E.W."/>
            <person name="Tuberville T.D."/>
            <person name="Venegas-Anaya M."/>
            <person name="Howard J.T."/>
            <person name="Jarvis E.D."/>
            <person name="Guillette L.J.Jr."/>
            <person name="Glenn T.C."/>
            <person name="Green R.E."/>
            <person name="Ray D.A."/>
        </authorList>
    </citation>
    <scope>NUCLEOTIDE SEQUENCE [LARGE SCALE GENOMIC DNA]</scope>
    <source>
        <strain evidence="1">KSC_2009_1</strain>
    </source>
</reference>
<organism evidence="1 2">
    <name type="scientific">Alligator mississippiensis</name>
    <name type="common">American alligator</name>
    <dbReference type="NCBI Taxonomy" id="8496"/>
    <lineage>
        <taxon>Eukaryota</taxon>
        <taxon>Metazoa</taxon>
        <taxon>Chordata</taxon>
        <taxon>Craniata</taxon>
        <taxon>Vertebrata</taxon>
        <taxon>Euteleostomi</taxon>
        <taxon>Archelosauria</taxon>
        <taxon>Archosauria</taxon>
        <taxon>Crocodylia</taxon>
        <taxon>Alligatoridae</taxon>
        <taxon>Alligatorinae</taxon>
        <taxon>Alligator</taxon>
    </lineage>
</organism>
<dbReference type="Proteomes" id="UP000050525">
    <property type="component" value="Unassembled WGS sequence"/>
</dbReference>
<sequence length="79" mass="8410">MRRWIQAQDPGPDDCGIGAFPLVLCSLACALDSAQDDVKRAQVQLQILILVRNYVNNLSSALLKSTGILPTSPKAEGSG</sequence>
<evidence type="ECO:0000313" key="1">
    <source>
        <dbReference type="EMBL" id="KYO19951.1"/>
    </source>
</evidence>
<evidence type="ECO:0000313" key="2">
    <source>
        <dbReference type="Proteomes" id="UP000050525"/>
    </source>
</evidence>
<protein>
    <submittedName>
        <fullName evidence="1">Uncharacterized protein</fullName>
    </submittedName>
</protein>
<keyword evidence="2" id="KW-1185">Reference proteome</keyword>
<proteinExistence type="predicted"/>
<dbReference type="EMBL" id="AKHW03006480">
    <property type="protein sequence ID" value="KYO19951.1"/>
    <property type="molecule type" value="Genomic_DNA"/>
</dbReference>
<gene>
    <name evidence="1" type="ORF">Y1Q_0021886</name>
</gene>
<name>A0A151M633_ALLMI</name>
<dbReference type="AlphaFoldDB" id="A0A151M633"/>
<comment type="caution">
    <text evidence="1">The sequence shown here is derived from an EMBL/GenBank/DDBJ whole genome shotgun (WGS) entry which is preliminary data.</text>
</comment>
<accession>A0A151M633</accession>